<dbReference type="HOGENOM" id="CLU_001570_14_4_1"/>
<evidence type="ECO:0000256" key="1">
    <source>
        <dbReference type="ARBA" id="ARBA00001971"/>
    </source>
</evidence>
<evidence type="ECO:0008006" key="17">
    <source>
        <dbReference type="Google" id="ProtNLM"/>
    </source>
</evidence>
<dbReference type="GO" id="GO:0004497">
    <property type="term" value="F:monooxygenase activity"/>
    <property type="evidence" value="ECO:0007669"/>
    <property type="project" value="UniProtKB-KW"/>
</dbReference>
<dbReference type="InterPro" id="IPR036396">
    <property type="entry name" value="Cyt_P450_sf"/>
</dbReference>
<evidence type="ECO:0000256" key="6">
    <source>
        <dbReference type="ARBA" id="ARBA00022723"/>
    </source>
</evidence>
<evidence type="ECO:0000256" key="13">
    <source>
        <dbReference type="RuleBase" id="RU000461"/>
    </source>
</evidence>
<name>M2SPR5_COCSN</name>
<dbReference type="GeneID" id="19137903"/>
<proteinExistence type="inferred from homology"/>
<evidence type="ECO:0000256" key="9">
    <source>
        <dbReference type="ARBA" id="ARBA00023004"/>
    </source>
</evidence>
<dbReference type="PANTHER" id="PTHR24305:SF157">
    <property type="entry name" value="N-ACETYLTRYPTOPHAN 6-HYDROXYLASE IVOC-RELATED"/>
    <property type="match status" value="1"/>
</dbReference>
<comment type="subcellular location">
    <subcellularLocation>
        <location evidence="2">Membrane</location>
        <topology evidence="2">Single-pass membrane protein</topology>
    </subcellularLocation>
</comment>
<evidence type="ECO:0000256" key="2">
    <source>
        <dbReference type="ARBA" id="ARBA00004167"/>
    </source>
</evidence>
<keyword evidence="11 14" id="KW-0472">Membrane</keyword>
<dbReference type="RefSeq" id="XP_007705519.1">
    <property type="nucleotide sequence ID" value="XM_007707329.1"/>
</dbReference>
<feature type="transmembrane region" description="Helical" evidence="14">
    <location>
        <begin position="18"/>
        <end position="39"/>
    </location>
</feature>
<dbReference type="PROSITE" id="PS00086">
    <property type="entry name" value="CYTOCHROME_P450"/>
    <property type="match status" value="1"/>
</dbReference>
<dbReference type="PANTHER" id="PTHR24305">
    <property type="entry name" value="CYTOCHROME P450"/>
    <property type="match status" value="1"/>
</dbReference>
<dbReference type="GO" id="GO:0020037">
    <property type="term" value="F:heme binding"/>
    <property type="evidence" value="ECO:0007669"/>
    <property type="project" value="InterPro"/>
</dbReference>
<dbReference type="FunFam" id="1.10.630.10:FF:000069">
    <property type="entry name" value="Cytochrome P450, putative (Eurofung)"/>
    <property type="match status" value="1"/>
</dbReference>
<keyword evidence="8 13" id="KW-0560">Oxidoreductase</keyword>
<dbReference type="PRINTS" id="PR00463">
    <property type="entry name" value="EP450I"/>
</dbReference>
<keyword evidence="4 12" id="KW-0349">Heme</keyword>
<dbReference type="InterPro" id="IPR050121">
    <property type="entry name" value="Cytochrome_P450_monoxygenase"/>
</dbReference>
<dbReference type="OrthoDB" id="3945418at2759"/>
<dbReference type="OMA" id="SCMTTDI"/>
<dbReference type="InterPro" id="IPR002401">
    <property type="entry name" value="Cyt_P450_E_grp-I"/>
</dbReference>
<gene>
    <name evidence="15" type="ORF">COCSADRAFT_348585</name>
</gene>
<sequence>MAANFIGYAIHHSAANPALTAVVGLTLYLLGLAVYRLYLHPLARYPGPKFAALTVFYEFYFDGIKRGRYTFEIQRMHEKYGPIVRISPNELHVNEPSFIDELYAGGGKRRDKYPYFSAQFGIPDSVFGTPSHDLHRLRRGALNRFFSKSSVSRLEPVIHNAIEKLVSQLQTHSGSGKPVAINMAFSCVTTDIVTEYAFAKSYNFLGSPTFEPNFHRAIIAGTDMGSWFKQFPWLITLMNRLPQNLVMRINPEAAIYVRFQEDIRDQIRLTQNDIASGSIGSGSERTIFHELLMGDLPEQEKRLERLWQEGQIVIGAGTETTAWALSVMLFYVLEDCQVLKKLRSELEAAIPNVDERISWNRLEQLQYLSAVICEGLRLSYGVSTRLQRINPVGPLIVKTQVSSSKNEEKSIMVEHEIPAGTPVGMTATLIHNHPELFPNPKKFQPERWLDEQGRRHHHLDKYVLSFSRGSRQCIGINLAYAELYMVFGLLIRRMGSSMSLFGTGKEDVEIHYDRFVPTPIDGTKGVRVVISPTETQ</sequence>
<keyword evidence="6 12" id="KW-0479">Metal-binding</keyword>
<reference evidence="16" key="2">
    <citation type="journal article" date="2013" name="PLoS Genet.">
        <title>Comparative genome structure, secondary metabolite, and effector coding capacity across Cochliobolus pathogens.</title>
        <authorList>
            <person name="Condon B.J."/>
            <person name="Leng Y."/>
            <person name="Wu D."/>
            <person name="Bushley K.E."/>
            <person name="Ohm R.A."/>
            <person name="Otillar R."/>
            <person name="Martin J."/>
            <person name="Schackwitz W."/>
            <person name="Grimwood J."/>
            <person name="MohdZainudin N."/>
            <person name="Xue C."/>
            <person name="Wang R."/>
            <person name="Manning V.A."/>
            <person name="Dhillon B."/>
            <person name="Tu Z.J."/>
            <person name="Steffenson B.J."/>
            <person name="Salamov A."/>
            <person name="Sun H."/>
            <person name="Lowry S."/>
            <person name="LaButti K."/>
            <person name="Han J."/>
            <person name="Copeland A."/>
            <person name="Lindquist E."/>
            <person name="Barry K."/>
            <person name="Schmutz J."/>
            <person name="Baker S.E."/>
            <person name="Ciuffetti L.M."/>
            <person name="Grigoriev I.V."/>
            <person name="Zhong S."/>
            <person name="Turgeon B.G."/>
        </authorList>
    </citation>
    <scope>NUCLEOTIDE SEQUENCE [LARGE SCALE GENOMIC DNA]</scope>
    <source>
        <strain evidence="16">ND90Pr / ATCC 201652</strain>
    </source>
</reference>
<dbReference type="EMBL" id="KB445654">
    <property type="protein sequence ID" value="EMD59101.1"/>
    <property type="molecule type" value="Genomic_DNA"/>
</dbReference>
<evidence type="ECO:0000256" key="4">
    <source>
        <dbReference type="ARBA" id="ARBA00022617"/>
    </source>
</evidence>
<keyword evidence="7 14" id="KW-1133">Transmembrane helix</keyword>
<comment type="cofactor">
    <cofactor evidence="1 12">
        <name>heme</name>
        <dbReference type="ChEBI" id="CHEBI:30413"/>
    </cofactor>
</comment>
<dbReference type="KEGG" id="bsc:COCSADRAFT_348585"/>
<evidence type="ECO:0000256" key="12">
    <source>
        <dbReference type="PIRSR" id="PIRSR602401-1"/>
    </source>
</evidence>
<protein>
    <recommendedName>
        <fullName evidence="17">Cytochrome P450</fullName>
    </recommendedName>
</protein>
<dbReference type="InterPro" id="IPR001128">
    <property type="entry name" value="Cyt_P450"/>
</dbReference>
<dbReference type="PRINTS" id="PR00385">
    <property type="entry name" value="P450"/>
</dbReference>
<dbReference type="GO" id="GO:0016020">
    <property type="term" value="C:membrane"/>
    <property type="evidence" value="ECO:0007669"/>
    <property type="project" value="UniProtKB-SubCell"/>
</dbReference>
<dbReference type="GO" id="GO:0016705">
    <property type="term" value="F:oxidoreductase activity, acting on paired donors, with incorporation or reduction of molecular oxygen"/>
    <property type="evidence" value="ECO:0007669"/>
    <property type="project" value="InterPro"/>
</dbReference>
<reference evidence="15 16" key="1">
    <citation type="journal article" date="2012" name="PLoS Pathog.">
        <title>Diverse lifestyles and strategies of plant pathogenesis encoded in the genomes of eighteen Dothideomycetes fungi.</title>
        <authorList>
            <person name="Ohm R.A."/>
            <person name="Feau N."/>
            <person name="Henrissat B."/>
            <person name="Schoch C.L."/>
            <person name="Horwitz B.A."/>
            <person name="Barry K.W."/>
            <person name="Condon B.J."/>
            <person name="Copeland A.C."/>
            <person name="Dhillon B."/>
            <person name="Glaser F."/>
            <person name="Hesse C.N."/>
            <person name="Kosti I."/>
            <person name="LaButti K."/>
            <person name="Lindquist E.A."/>
            <person name="Lucas S."/>
            <person name="Salamov A.A."/>
            <person name="Bradshaw R.E."/>
            <person name="Ciuffetti L."/>
            <person name="Hamelin R.C."/>
            <person name="Kema G.H.J."/>
            <person name="Lawrence C."/>
            <person name="Scott J.A."/>
            <person name="Spatafora J.W."/>
            <person name="Turgeon B.G."/>
            <person name="de Wit P.J.G.M."/>
            <person name="Zhong S."/>
            <person name="Goodwin S.B."/>
            <person name="Grigoriev I.V."/>
        </authorList>
    </citation>
    <scope>NUCLEOTIDE SEQUENCE [LARGE SCALE GENOMIC DNA]</scope>
    <source>
        <strain evidence="16">ND90Pr / ATCC 201652</strain>
    </source>
</reference>
<dbReference type="Gene3D" id="1.10.630.10">
    <property type="entry name" value="Cytochrome P450"/>
    <property type="match status" value="1"/>
</dbReference>
<keyword evidence="16" id="KW-1185">Reference proteome</keyword>
<dbReference type="Proteomes" id="UP000016934">
    <property type="component" value="Unassembled WGS sequence"/>
</dbReference>
<evidence type="ECO:0000256" key="5">
    <source>
        <dbReference type="ARBA" id="ARBA00022692"/>
    </source>
</evidence>
<comment type="similarity">
    <text evidence="3 13">Belongs to the cytochrome P450 family.</text>
</comment>
<evidence type="ECO:0000313" key="15">
    <source>
        <dbReference type="EMBL" id="EMD59101.1"/>
    </source>
</evidence>
<evidence type="ECO:0000256" key="7">
    <source>
        <dbReference type="ARBA" id="ARBA00022989"/>
    </source>
</evidence>
<keyword evidence="5 14" id="KW-0812">Transmembrane</keyword>
<dbReference type="InterPro" id="IPR017972">
    <property type="entry name" value="Cyt_P450_CS"/>
</dbReference>
<dbReference type="CDD" id="cd11062">
    <property type="entry name" value="CYP58-like"/>
    <property type="match status" value="1"/>
</dbReference>
<evidence type="ECO:0000256" key="3">
    <source>
        <dbReference type="ARBA" id="ARBA00010617"/>
    </source>
</evidence>
<evidence type="ECO:0000313" key="16">
    <source>
        <dbReference type="Proteomes" id="UP000016934"/>
    </source>
</evidence>
<organism evidence="15 16">
    <name type="scientific">Cochliobolus sativus (strain ND90Pr / ATCC 201652)</name>
    <name type="common">Common root rot and spot blotch fungus</name>
    <name type="synonym">Bipolaris sorokiniana</name>
    <dbReference type="NCBI Taxonomy" id="665912"/>
    <lineage>
        <taxon>Eukaryota</taxon>
        <taxon>Fungi</taxon>
        <taxon>Dikarya</taxon>
        <taxon>Ascomycota</taxon>
        <taxon>Pezizomycotina</taxon>
        <taxon>Dothideomycetes</taxon>
        <taxon>Pleosporomycetidae</taxon>
        <taxon>Pleosporales</taxon>
        <taxon>Pleosporineae</taxon>
        <taxon>Pleosporaceae</taxon>
        <taxon>Bipolaris</taxon>
    </lineage>
</organism>
<evidence type="ECO:0000256" key="11">
    <source>
        <dbReference type="ARBA" id="ARBA00023136"/>
    </source>
</evidence>
<dbReference type="GO" id="GO:0005506">
    <property type="term" value="F:iron ion binding"/>
    <property type="evidence" value="ECO:0007669"/>
    <property type="project" value="InterPro"/>
</dbReference>
<dbReference type="AlphaFoldDB" id="M2SPR5"/>
<evidence type="ECO:0000256" key="10">
    <source>
        <dbReference type="ARBA" id="ARBA00023033"/>
    </source>
</evidence>
<evidence type="ECO:0000256" key="8">
    <source>
        <dbReference type="ARBA" id="ARBA00023002"/>
    </source>
</evidence>
<dbReference type="eggNOG" id="KOG0158">
    <property type="taxonomic scope" value="Eukaryota"/>
</dbReference>
<dbReference type="Pfam" id="PF00067">
    <property type="entry name" value="p450"/>
    <property type="match status" value="1"/>
</dbReference>
<accession>M2SPR5</accession>
<keyword evidence="9 12" id="KW-0408">Iron</keyword>
<feature type="binding site" description="axial binding residue" evidence="12">
    <location>
        <position position="473"/>
    </location>
    <ligand>
        <name>heme</name>
        <dbReference type="ChEBI" id="CHEBI:30413"/>
    </ligand>
    <ligandPart>
        <name>Fe</name>
        <dbReference type="ChEBI" id="CHEBI:18248"/>
    </ligandPart>
</feature>
<dbReference type="SUPFAM" id="SSF48264">
    <property type="entry name" value="Cytochrome P450"/>
    <property type="match status" value="1"/>
</dbReference>
<evidence type="ECO:0000256" key="14">
    <source>
        <dbReference type="SAM" id="Phobius"/>
    </source>
</evidence>
<keyword evidence="10 13" id="KW-0503">Monooxygenase</keyword>